<evidence type="ECO:0000256" key="7">
    <source>
        <dbReference type="ARBA" id="ARBA00022475"/>
    </source>
</evidence>
<feature type="domain" description="Cyclic nucleotide-binding" evidence="15">
    <location>
        <begin position="111"/>
        <end position="180"/>
    </location>
</feature>
<comment type="similarity">
    <text evidence="4">Belongs to the popeye family.</text>
</comment>
<keyword evidence="7" id="KW-1003">Cell membrane</keyword>
<dbReference type="PATRIC" id="fig|45073.5.peg.1324"/>
<sequence>MDLTYHIAELLLLVSYLLRDMLHLRIVACFVSLLYIFYGMNHNLPEIYWWSVIYLVVNIFQILLIFKQKLPAQLDPPLQAIKDQLFTHMVTSEFVKLIKLSKEGEARTAALMSRDQPVSRVLLLTEGKALVYRDKHIIELKPYHFLGEMSFFNNQLATADVIVKEPVKFIYWEYETLKRLQERQPGLFIFMLEAIGKDMVLKLMNTPGLAEVRH</sequence>
<evidence type="ECO:0000256" key="5">
    <source>
        <dbReference type="ARBA" id="ARBA00022427"/>
    </source>
</evidence>
<evidence type="ECO:0000256" key="4">
    <source>
        <dbReference type="ARBA" id="ARBA00007146"/>
    </source>
</evidence>
<dbReference type="PANTHER" id="PTHR12101">
    <property type="entry name" value="POPEYE DOMAIN CONTAINING PROTEIN"/>
    <property type="match status" value="1"/>
</dbReference>
<reference evidence="16 17" key="1">
    <citation type="submission" date="2015-11" db="EMBL/GenBank/DDBJ databases">
        <title>Genomic analysis of 38 Legionella species identifies large and diverse effector repertoires.</title>
        <authorList>
            <person name="Burstein D."/>
            <person name="Amaro F."/>
            <person name="Zusman T."/>
            <person name="Lifshitz Z."/>
            <person name="Cohen O."/>
            <person name="Gilbert J.A."/>
            <person name="Pupko T."/>
            <person name="Shuman H.A."/>
            <person name="Segal G."/>
        </authorList>
    </citation>
    <scope>NUCLEOTIDE SEQUENCE [LARGE SCALE GENOMIC DNA]</scope>
    <source>
        <strain evidence="16 17">CDC#1442-AUS-E</strain>
    </source>
</reference>
<evidence type="ECO:0000256" key="11">
    <source>
        <dbReference type="ARBA" id="ARBA00022989"/>
    </source>
</evidence>
<keyword evidence="6" id="KW-0217">Developmental protein</keyword>
<evidence type="ECO:0000256" key="13">
    <source>
        <dbReference type="ARBA" id="ARBA00023180"/>
    </source>
</evidence>
<dbReference type="PANTHER" id="PTHR12101:SF17">
    <property type="entry name" value="BLOOD VESSEL EPICARDIAL SUBSTANCE"/>
    <property type="match status" value="1"/>
</dbReference>
<keyword evidence="8 14" id="KW-0812">Transmembrane</keyword>
<dbReference type="Pfam" id="PF00027">
    <property type="entry name" value="cNMP_binding"/>
    <property type="match status" value="1"/>
</dbReference>
<dbReference type="GO" id="GO:0016328">
    <property type="term" value="C:lateral plasma membrane"/>
    <property type="evidence" value="ECO:0007669"/>
    <property type="project" value="UniProtKB-SubCell"/>
</dbReference>
<keyword evidence="12 14" id="KW-0472">Membrane</keyword>
<keyword evidence="10" id="KW-0965">Cell junction</keyword>
<dbReference type="EMBL" id="LNYS01000008">
    <property type="protein sequence ID" value="KTD49930.1"/>
    <property type="molecule type" value="Genomic_DNA"/>
</dbReference>
<dbReference type="CDD" id="cd00038">
    <property type="entry name" value="CAP_ED"/>
    <property type="match status" value="1"/>
</dbReference>
<gene>
    <name evidence="16" type="ORF">Lqui_1255</name>
</gene>
<dbReference type="InterPro" id="IPR006916">
    <property type="entry name" value="POPDC1-3"/>
</dbReference>
<comment type="subcellular location">
    <subcellularLocation>
        <location evidence="3">Cell junction</location>
        <location evidence="3">Tight junction</location>
    </subcellularLocation>
    <subcellularLocation>
        <location evidence="1">Lateral cell membrane</location>
    </subcellularLocation>
    <subcellularLocation>
        <location evidence="2">Membrane</location>
        <topology evidence="2">Multi-pass membrane protein</topology>
    </subcellularLocation>
</comment>
<comment type="caution">
    <text evidence="16">The sequence shown here is derived from an EMBL/GenBank/DDBJ whole genome shotgun (WGS) entry which is preliminary data.</text>
</comment>
<dbReference type="SUPFAM" id="SSF51206">
    <property type="entry name" value="cAMP-binding domain-like"/>
    <property type="match status" value="1"/>
</dbReference>
<keyword evidence="5" id="KW-0796">Tight junction</keyword>
<evidence type="ECO:0000256" key="6">
    <source>
        <dbReference type="ARBA" id="ARBA00022473"/>
    </source>
</evidence>
<evidence type="ECO:0000313" key="16">
    <source>
        <dbReference type="EMBL" id="KTD49930.1"/>
    </source>
</evidence>
<keyword evidence="13" id="KW-0325">Glycoprotein</keyword>
<evidence type="ECO:0000256" key="10">
    <source>
        <dbReference type="ARBA" id="ARBA00022949"/>
    </source>
</evidence>
<name>A0A0W0XZE1_9GAMM</name>
<dbReference type="STRING" id="45073.Lqui_1255"/>
<dbReference type="InterPro" id="IPR018490">
    <property type="entry name" value="cNMP-bd_dom_sf"/>
</dbReference>
<evidence type="ECO:0000256" key="3">
    <source>
        <dbReference type="ARBA" id="ARBA00004435"/>
    </source>
</evidence>
<accession>A0A0W0XZE1</accession>
<dbReference type="InterPro" id="IPR000595">
    <property type="entry name" value="cNMP-bd_dom"/>
</dbReference>
<protein>
    <submittedName>
        <fullName evidence="16">Cyclic nucleotide-binding domain protein</fullName>
    </submittedName>
</protein>
<dbReference type="Pfam" id="PF04831">
    <property type="entry name" value="POPDC1-3"/>
    <property type="match status" value="1"/>
</dbReference>
<evidence type="ECO:0000256" key="12">
    <source>
        <dbReference type="ARBA" id="ARBA00023136"/>
    </source>
</evidence>
<dbReference type="GO" id="GO:0005923">
    <property type="term" value="C:bicellular tight junction"/>
    <property type="evidence" value="ECO:0007669"/>
    <property type="project" value="UniProtKB-SubCell"/>
</dbReference>
<evidence type="ECO:0000313" key="17">
    <source>
        <dbReference type="Proteomes" id="UP000054618"/>
    </source>
</evidence>
<dbReference type="InterPro" id="IPR014710">
    <property type="entry name" value="RmlC-like_jellyroll"/>
</dbReference>
<evidence type="ECO:0000256" key="9">
    <source>
        <dbReference type="ARBA" id="ARBA00022889"/>
    </source>
</evidence>
<organism evidence="16 17">
    <name type="scientific">Legionella quinlivanii</name>
    <dbReference type="NCBI Taxonomy" id="45073"/>
    <lineage>
        <taxon>Bacteria</taxon>
        <taxon>Pseudomonadati</taxon>
        <taxon>Pseudomonadota</taxon>
        <taxon>Gammaproteobacteria</taxon>
        <taxon>Legionellales</taxon>
        <taxon>Legionellaceae</taxon>
        <taxon>Legionella</taxon>
    </lineage>
</organism>
<dbReference type="Proteomes" id="UP000054618">
    <property type="component" value="Unassembled WGS sequence"/>
</dbReference>
<keyword evidence="9" id="KW-0130">Cell adhesion</keyword>
<feature type="transmembrane region" description="Helical" evidence="14">
    <location>
        <begin position="47"/>
        <end position="66"/>
    </location>
</feature>
<keyword evidence="11 14" id="KW-1133">Transmembrane helix</keyword>
<dbReference type="PROSITE" id="PS50042">
    <property type="entry name" value="CNMP_BINDING_3"/>
    <property type="match status" value="1"/>
</dbReference>
<evidence type="ECO:0000259" key="15">
    <source>
        <dbReference type="PROSITE" id="PS50042"/>
    </source>
</evidence>
<dbReference type="GO" id="GO:0030552">
    <property type="term" value="F:cAMP binding"/>
    <property type="evidence" value="ECO:0007669"/>
    <property type="project" value="TreeGrafter"/>
</dbReference>
<keyword evidence="17" id="KW-1185">Reference proteome</keyword>
<evidence type="ECO:0000256" key="2">
    <source>
        <dbReference type="ARBA" id="ARBA00004141"/>
    </source>
</evidence>
<dbReference type="GO" id="GO:0007155">
    <property type="term" value="P:cell adhesion"/>
    <property type="evidence" value="ECO:0007669"/>
    <property type="project" value="UniProtKB-KW"/>
</dbReference>
<dbReference type="InterPro" id="IPR055272">
    <property type="entry name" value="POPDC1-3_dom"/>
</dbReference>
<proteinExistence type="inferred from homology"/>
<dbReference type="OrthoDB" id="5650154at2"/>
<dbReference type="AlphaFoldDB" id="A0A0W0XZE1"/>
<dbReference type="Gene3D" id="2.60.120.10">
    <property type="entry name" value="Jelly Rolls"/>
    <property type="match status" value="1"/>
</dbReference>
<evidence type="ECO:0000256" key="1">
    <source>
        <dbReference type="ARBA" id="ARBA00004124"/>
    </source>
</evidence>
<dbReference type="RefSeq" id="WP_058507380.1">
    <property type="nucleotide sequence ID" value="NZ_CAAAIK010000039.1"/>
</dbReference>
<evidence type="ECO:0000256" key="14">
    <source>
        <dbReference type="SAM" id="Phobius"/>
    </source>
</evidence>
<feature type="transmembrane region" description="Helical" evidence="14">
    <location>
        <begin position="22"/>
        <end position="41"/>
    </location>
</feature>
<evidence type="ECO:0000256" key="8">
    <source>
        <dbReference type="ARBA" id="ARBA00022692"/>
    </source>
</evidence>